<organism evidence="2 3">
    <name type="scientific">Ensete ventricosum</name>
    <name type="common">Abyssinian banana</name>
    <name type="synonym">Musa ensete</name>
    <dbReference type="NCBI Taxonomy" id="4639"/>
    <lineage>
        <taxon>Eukaryota</taxon>
        <taxon>Viridiplantae</taxon>
        <taxon>Streptophyta</taxon>
        <taxon>Embryophyta</taxon>
        <taxon>Tracheophyta</taxon>
        <taxon>Spermatophyta</taxon>
        <taxon>Magnoliopsida</taxon>
        <taxon>Liliopsida</taxon>
        <taxon>Zingiberales</taxon>
        <taxon>Musaceae</taxon>
        <taxon>Ensete</taxon>
    </lineage>
</organism>
<gene>
    <name evidence="2" type="ORF">B296_00045992</name>
</gene>
<reference evidence="2 3" key="1">
    <citation type="journal article" date="2014" name="Agronomy (Basel)">
        <title>A Draft Genome Sequence for Ensete ventricosum, the Drought-Tolerant Tree Against Hunger.</title>
        <authorList>
            <person name="Harrison J."/>
            <person name="Moore K.A."/>
            <person name="Paszkiewicz K."/>
            <person name="Jones T."/>
            <person name="Grant M."/>
            <person name="Ambacheew D."/>
            <person name="Muzemil S."/>
            <person name="Studholme D.J."/>
        </authorList>
    </citation>
    <scope>NUCLEOTIDE SEQUENCE [LARGE SCALE GENOMIC DNA]</scope>
</reference>
<evidence type="ECO:0000313" key="2">
    <source>
        <dbReference type="EMBL" id="RRT48998.1"/>
    </source>
</evidence>
<evidence type="ECO:0000256" key="1">
    <source>
        <dbReference type="SAM" id="MobiDB-lite"/>
    </source>
</evidence>
<name>A0A426YBC9_ENSVE</name>
<feature type="compositionally biased region" description="Polar residues" evidence="1">
    <location>
        <begin position="1"/>
        <end position="13"/>
    </location>
</feature>
<sequence>MTDDQSQPGTATLQLAVGSPPDVPPHLHLAHRQLGSSRPRQGALFSPSQHVSLEHCTLGFATTCEGIRCAVADAPQAAGPRPNWKASRRYRHVPLPPTEPFTHCHLLGADLLSSTSHETSPGDRKAASTHVDPTCLPVILAHRRIFSVSCEIGNM</sequence>
<feature type="region of interest" description="Disordered" evidence="1">
    <location>
        <begin position="1"/>
        <end position="25"/>
    </location>
</feature>
<proteinExistence type="predicted"/>
<comment type="caution">
    <text evidence="2">The sequence shown here is derived from an EMBL/GenBank/DDBJ whole genome shotgun (WGS) entry which is preliminary data.</text>
</comment>
<accession>A0A426YBC9</accession>
<dbReference type="Proteomes" id="UP000287651">
    <property type="component" value="Unassembled WGS sequence"/>
</dbReference>
<protein>
    <submittedName>
        <fullName evidence="2">Uncharacterized protein</fullName>
    </submittedName>
</protein>
<dbReference type="EMBL" id="AMZH03013599">
    <property type="protein sequence ID" value="RRT48998.1"/>
    <property type="molecule type" value="Genomic_DNA"/>
</dbReference>
<dbReference type="AlphaFoldDB" id="A0A426YBC9"/>
<evidence type="ECO:0000313" key="3">
    <source>
        <dbReference type="Proteomes" id="UP000287651"/>
    </source>
</evidence>